<name>A0A8J6Q8U2_9FLAO</name>
<dbReference type="SUPFAM" id="SSF51735">
    <property type="entry name" value="NAD(P)-binding Rossmann-fold domains"/>
    <property type="match status" value="1"/>
</dbReference>
<dbReference type="Pfam" id="PF22725">
    <property type="entry name" value="GFO_IDH_MocA_C3"/>
    <property type="match status" value="1"/>
</dbReference>
<dbReference type="RefSeq" id="WP_188216693.1">
    <property type="nucleotide sequence ID" value="NZ_BAABGH010000007.1"/>
</dbReference>
<dbReference type="Gene3D" id="3.40.50.720">
    <property type="entry name" value="NAD(P)-binding Rossmann-like Domain"/>
    <property type="match status" value="1"/>
</dbReference>
<dbReference type="InterPro" id="IPR000683">
    <property type="entry name" value="Gfo/Idh/MocA-like_OxRdtase_N"/>
</dbReference>
<dbReference type="InterPro" id="IPR051317">
    <property type="entry name" value="Gfo/Idh/MocA_oxidoreduct"/>
</dbReference>
<organism evidence="5 6">
    <name type="scientific">Aestuariibaculum suncheonense</name>
    <dbReference type="NCBI Taxonomy" id="1028745"/>
    <lineage>
        <taxon>Bacteria</taxon>
        <taxon>Pseudomonadati</taxon>
        <taxon>Bacteroidota</taxon>
        <taxon>Flavobacteriia</taxon>
        <taxon>Flavobacteriales</taxon>
        <taxon>Flavobacteriaceae</taxon>
    </lineage>
</organism>
<dbReference type="PANTHER" id="PTHR43708">
    <property type="entry name" value="CONSERVED EXPRESSED OXIDOREDUCTASE (EUROFUNG)"/>
    <property type="match status" value="1"/>
</dbReference>
<comment type="caution">
    <text evidence="5">The sequence shown here is derived from an EMBL/GenBank/DDBJ whole genome shotgun (WGS) entry which is preliminary data.</text>
</comment>
<keyword evidence="6" id="KW-1185">Reference proteome</keyword>
<protein>
    <submittedName>
        <fullName evidence="5">Gfo/Idh/MocA family oxidoreductase</fullName>
    </submittedName>
</protein>
<evidence type="ECO:0000256" key="1">
    <source>
        <dbReference type="ARBA" id="ARBA00010928"/>
    </source>
</evidence>
<dbReference type="PANTHER" id="PTHR43708:SF5">
    <property type="entry name" value="CONSERVED EXPRESSED OXIDOREDUCTASE (EUROFUNG)-RELATED"/>
    <property type="match status" value="1"/>
</dbReference>
<accession>A0A8J6Q8U2</accession>
<dbReference type="Gene3D" id="3.30.360.10">
    <property type="entry name" value="Dihydrodipicolinate Reductase, domain 2"/>
    <property type="match status" value="1"/>
</dbReference>
<dbReference type="GO" id="GO:0000166">
    <property type="term" value="F:nucleotide binding"/>
    <property type="evidence" value="ECO:0007669"/>
    <property type="project" value="InterPro"/>
</dbReference>
<keyword evidence="2" id="KW-0560">Oxidoreductase</keyword>
<evidence type="ECO:0000313" key="6">
    <source>
        <dbReference type="Proteomes" id="UP000602057"/>
    </source>
</evidence>
<evidence type="ECO:0000259" key="4">
    <source>
        <dbReference type="Pfam" id="PF22725"/>
    </source>
</evidence>
<evidence type="ECO:0000259" key="3">
    <source>
        <dbReference type="Pfam" id="PF01408"/>
    </source>
</evidence>
<dbReference type="EMBL" id="JACVXC010000004">
    <property type="protein sequence ID" value="MBD0836209.1"/>
    <property type="molecule type" value="Genomic_DNA"/>
</dbReference>
<dbReference type="GO" id="GO:0016491">
    <property type="term" value="F:oxidoreductase activity"/>
    <property type="evidence" value="ECO:0007669"/>
    <property type="project" value="UniProtKB-KW"/>
</dbReference>
<dbReference type="Proteomes" id="UP000602057">
    <property type="component" value="Unassembled WGS sequence"/>
</dbReference>
<dbReference type="AlphaFoldDB" id="A0A8J6Q8U2"/>
<reference evidence="5" key="2">
    <citation type="submission" date="2020-09" db="EMBL/GenBank/DDBJ databases">
        <authorList>
            <person name="Wu Z."/>
        </authorList>
    </citation>
    <scope>NUCLEOTIDE SEQUENCE</scope>
    <source>
        <strain evidence="5">SC17</strain>
    </source>
</reference>
<sequence>MTIKQTIDLPSKPLPIIIIGAGGIVKDAHLPAYQIAGFRVLGIYDIDKEKAISLKSAFPIVEKIYNSFEDAISESMTHQVIFDLALPAAFHIETLKKLPNHSVVLLQKPMGETLAEAKQIKTICNEKELTAAVNFQLQFAPYMIAAKQLINDGLLGDVYDMELMVNVNTPWHLWDFLFDLPRVEILYHSIHYFDLIRGFLGNPEKIYASTRKHPKMLDLASTRTTAILDYPNHVQARIITNHGHNFGLKHQASYFKIEGSKGAIHIRIGVSLDYPNGMPPTFEYYNLEAPEKGWQNLKLEGKWFPHAFIGSMGVLQKHCIDKSSPLPNSVEEALDTMKIVEAAYKSSDSGGLTFNSIE</sequence>
<feature type="domain" description="GFO/IDH/MocA-like oxidoreductase" evidence="4">
    <location>
        <begin position="145"/>
        <end position="264"/>
    </location>
</feature>
<comment type="similarity">
    <text evidence="1">Belongs to the Gfo/Idh/MocA family.</text>
</comment>
<feature type="domain" description="Gfo/Idh/MocA-like oxidoreductase N-terminal" evidence="3">
    <location>
        <begin position="16"/>
        <end position="135"/>
    </location>
</feature>
<evidence type="ECO:0000313" key="5">
    <source>
        <dbReference type="EMBL" id="MBD0836209.1"/>
    </source>
</evidence>
<proteinExistence type="inferred from homology"/>
<gene>
    <name evidence="5" type="ORF">ICJ84_12230</name>
</gene>
<reference evidence="5" key="1">
    <citation type="journal article" date="2013" name="Int. J. Syst. Evol. Microbiol.">
        <title>Aestuariibaculum suncheonense gen. nov., sp. nov., a marine bacterium of the family Flavobacteriaceae isolated from a tidal flat and emended descriptions of the genera Gaetbulibacter and Tamlana.</title>
        <authorList>
            <person name="Jeong S.H."/>
            <person name="Park M.S."/>
            <person name="Jin H.M."/>
            <person name="Lee K."/>
            <person name="Park W."/>
            <person name="Jeon C.O."/>
        </authorList>
    </citation>
    <scope>NUCLEOTIDE SEQUENCE</scope>
    <source>
        <strain evidence="5">SC17</strain>
    </source>
</reference>
<dbReference type="InterPro" id="IPR055170">
    <property type="entry name" value="GFO_IDH_MocA-like_dom"/>
</dbReference>
<dbReference type="SUPFAM" id="SSF55347">
    <property type="entry name" value="Glyceraldehyde-3-phosphate dehydrogenase-like, C-terminal domain"/>
    <property type="match status" value="1"/>
</dbReference>
<dbReference type="InterPro" id="IPR036291">
    <property type="entry name" value="NAD(P)-bd_dom_sf"/>
</dbReference>
<evidence type="ECO:0000256" key="2">
    <source>
        <dbReference type="ARBA" id="ARBA00023002"/>
    </source>
</evidence>
<dbReference type="Pfam" id="PF01408">
    <property type="entry name" value="GFO_IDH_MocA"/>
    <property type="match status" value="1"/>
</dbReference>